<dbReference type="AlphaFoldDB" id="A0A369J3R5"/>
<name>A0A369J3R5_HYPMA</name>
<sequence length="129" mass="14038">MNVDGSPPEALAGISDQSLGLMDAERQMMSGVGGCRWRGYGWRWGCEAQMSSRNQELEIRVGSIYMVDCEGKTSHIWCLCEERGYLALPQSCSLLSSSLKARSPSSKGSVPPSDIIPALSVYNMSLNSQ</sequence>
<proteinExistence type="predicted"/>
<comment type="caution">
    <text evidence="1">The sequence shown here is derived from an EMBL/GenBank/DDBJ whole genome shotgun (WGS) entry which is preliminary data.</text>
</comment>
<protein>
    <submittedName>
        <fullName evidence="1">Uncharacterized protein</fullName>
    </submittedName>
</protein>
<accession>A0A369J3R5</accession>
<evidence type="ECO:0000313" key="2">
    <source>
        <dbReference type="Proteomes" id="UP000076154"/>
    </source>
</evidence>
<dbReference type="InParanoid" id="A0A369J3R5"/>
<evidence type="ECO:0000313" key="1">
    <source>
        <dbReference type="EMBL" id="RDB16628.1"/>
    </source>
</evidence>
<reference evidence="1" key="1">
    <citation type="submission" date="2018-04" db="EMBL/GenBank/DDBJ databases">
        <title>Whole genome sequencing of Hypsizygus marmoreus.</title>
        <authorList>
            <person name="Choi I.-G."/>
            <person name="Min B."/>
            <person name="Kim J.-G."/>
            <person name="Kim S."/>
            <person name="Oh Y.-L."/>
            <person name="Kong W.-S."/>
            <person name="Park H."/>
            <person name="Jeong J."/>
            <person name="Song E.-S."/>
        </authorList>
    </citation>
    <scope>NUCLEOTIDE SEQUENCE [LARGE SCALE GENOMIC DNA]</scope>
    <source>
        <strain evidence="1">51987-8</strain>
    </source>
</reference>
<dbReference type="EMBL" id="LUEZ02000124">
    <property type="protein sequence ID" value="RDB16628.1"/>
    <property type="molecule type" value="Genomic_DNA"/>
</dbReference>
<keyword evidence="2" id="KW-1185">Reference proteome</keyword>
<dbReference type="Proteomes" id="UP000076154">
    <property type="component" value="Unassembled WGS sequence"/>
</dbReference>
<organism evidence="1 2">
    <name type="scientific">Hypsizygus marmoreus</name>
    <name type="common">White beech mushroom</name>
    <name type="synonym">Agaricus marmoreus</name>
    <dbReference type="NCBI Taxonomy" id="39966"/>
    <lineage>
        <taxon>Eukaryota</taxon>
        <taxon>Fungi</taxon>
        <taxon>Dikarya</taxon>
        <taxon>Basidiomycota</taxon>
        <taxon>Agaricomycotina</taxon>
        <taxon>Agaricomycetes</taxon>
        <taxon>Agaricomycetidae</taxon>
        <taxon>Agaricales</taxon>
        <taxon>Tricholomatineae</taxon>
        <taxon>Lyophyllaceae</taxon>
        <taxon>Hypsizygus</taxon>
    </lineage>
</organism>
<gene>
    <name evidence="1" type="ORF">Hypma_002843</name>
</gene>